<reference evidence="2 3" key="2">
    <citation type="journal article" date="2014" name="Stand. Genomic Sci.">
        <title>An updated genome annotation for the model marine bacterium Ruegeria pomeroyi DSS-3.</title>
        <authorList>
            <person name="Rivers A.R."/>
            <person name="Smith C.B."/>
            <person name="Moran M.A."/>
        </authorList>
    </citation>
    <scope>GENOME REANNOTATION</scope>
    <source>
        <strain evidence="3">ATCC 700808 / DSM 15171 / DSS-3</strain>
    </source>
</reference>
<feature type="region of interest" description="Disordered" evidence="1">
    <location>
        <begin position="407"/>
        <end position="428"/>
    </location>
</feature>
<evidence type="ECO:0000256" key="1">
    <source>
        <dbReference type="SAM" id="MobiDB-lite"/>
    </source>
</evidence>
<dbReference type="HOGENOM" id="CLU_352630_0_0_5"/>
<dbReference type="AlphaFoldDB" id="Q5LW84"/>
<accession>Q5LW84</accession>
<protein>
    <submittedName>
        <fullName evidence="2">Uncharacterized protein</fullName>
    </submittedName>
</protein>
<sequence length="797" mass="87816">MILIGPLLHLGIRRQIGNRTPRFPQRPLWHHSIDSARLGPERQGCIGIDQPVVRCAGLVHLQPQGVGAARADPMIGVPLIDQIPGPIEIQPRETGVDPLGPVDVSIDRAELVAGDCHAIDEMANPMRLDHDIAEPGRHLARQKDIVGDAQRAERESAIEVRVRVLFVSPFQAAIVDIVLGKSRARVSPDQYDTRCARPVVNGIALKEVVAQDHMVLPRHDGKMTEPGRPAMAQLDVVGIGVEPDAAAVRHVQRLFRREKLAPVDQHALTATTDRGDSTILWPTDKTIVKRECSAVRSQPDRAAMGVTLELDVLHVELRQRAEAAEIQHVFEAAEGEDLGACRIIERRVQCDLTGPHVFRAHIDFAPDTRSRHQGTHRNIGDIRHVVQLTRVIGVICRLRDKGIGIPSGTRHRHQLPVADHPSGRETGPVWNSRLHVDRRGDRHIAPAHVQRFVIRPVQQRLKRLAKGGFLVTKGRDIGRKIKILGQQQHLVDRHRHRALEIDLRCQADRLPQEISSARHENAAPSGCAIGGLECGRVVGDPIAHRTVITDIDLAQHVTQERAGDIGDLDIVDPHDAAIRPFEIEAEMTIERRRPPDHVDTAAIAGSHDARHLDHIAIAGQRGRGPLFRHAADMRTACRTGPPGDPNAGQVATDRLDPDLDLQVTARLQGRLPHIAQLLNRCGLLQFQAAAKIGIRRNKGRIRRPIIGIRPRRAVAARPHIQPQLKGGRHEVDAVGDCLVHTNPFPNRATDDLPARFHVTGPGRTRTRQMGRTKGLIPAHSTVTVTLPQTEGGGVSRT</sequence>
<reference evidence="2 3" key="1">
    <citation type="journal article" date="2004" name="Nature">
        <title>Genome sequence of Silicibacter pomeroyi reveals adaptations to the marine environment.</title>
        <authorList>
            <person name="Moran M.A."/>
            <person name="Buchan A."/>
            <person name="Gonzalez J.M."/>
            <person name="Heidelberg J.F."/>
            <person name="Whitman W.B."/>
            <person name="Kiene R.P."/>
            <person name="Henriksen J.R."/>
            <person name="King G.M."/>
            <person name="Belas R."/>
            <person name="Fuqua C."/>
            <person name="Brinkac L."/>
            <person name="Lewis M."/>
            <person name="Johri S."/>
            <person name="Weaver B."/>
            <person name="Pai G."/>
            <person name="Eisen J.A."/>
            <person name="Rahe E."/>
            <person name="Sheldon W.M."/>
            <person name="Ye W."/>
            <person name="Miller T.R."/>
            <person name="Carlton J."/>
            <person name="Rasko D.A."/>
            <person name="Paulsen I.T."/>
            <person name="Ren Q."/>
            <person name="Daugherty S.C."/>
            <person name="Deboy R.T."/>
            <person name="Dodson R.J."/>
            <person name="Durkin A.S."/>
            <person name="Madupu R."/>
            <person name="Nelson W.C."/>
            <person name="Sullivan S.A."/>
            <person name="Rosovitz M.J."/>
            <person name="Haft D.H."/>
            <person name="Selengut J."/>
            <person name="Ward N."/>
        </authorList>
    </citation>
    <scope>NUCLEOTIDE SEQUENCE [LARGE SCALE GENOMIC DNA]</scope>
    <source>
        <strain evidence="3">ATCC 700808 / DSM 15171 / DSS-3</strain>
    </source>
</reference>
<dbReference type="PaxDb" id="246200-SPO0458"/>
<name>Q5LW84_RUEPO</name>
<dbReference type="EMBL" id="CP000031">
    <property type="protein sequence ID" value="AAV93777.1"/>
    <property type="molecule type" value="Genomic_DNA"/>
</dbReference>
<dbReference type="Proteomes" id="UP000001023">
    <property type="component" value="Chromosome"/>
</dbReference>
<dbReference type="KEGG" id="sil:SPO0458"/>
<gene>
    <name evidence="2" type="ordered locus">SPO0458</name>
</gene>
<evidence type="ECO:0000313" key="3">
    <source>
        <dbReference type="Proteomes" id="UP000001023"/>
    </source>
</evidence>
<evidence type="ECO:0000313" key="2">
    <source>
        <dbReference type="EMBL" id="AAV93777.1"/>
    </source>
</evidence>
<proteinExistence type="predicted"/>
<organism evidence="2 3">
    <name type="scientific">Ruegeria pomeroyi (strain ATCC 700808 / DSM 15171 / DSS-3)</name>
    <name type="common">Silicibacter pomeroyi</name>
    <dbReference type="NCBI Taxonomy" id="246200"/>
    <lineage>
        <taxon>Bacteria</taxon>
        <taxon>Pseudomonadati</taxon>
        <taxon>Pseudomonadota</taxon>
        <taxon>Alphaproteobacteria</taxon>
        <taxon>Rhodobacterales</taxon>
        <taxon>Roseobacteraceae</taxon>
        <taxon>Ruegeria</taxon>
    </lineage>
</organism>
<keyword evidence="3" id="KW-1185">Reference proteome</keyword>